<dbReference type="Proteomes" id="UP000254573">
    <property type="component" value="Unassembled WGS sequence"/>
</dbReference>
<keyword evidence="4" id="KW-0804">Transcription</keyword>
<dbReference type="GO" id="GO:0016987">
    <property type="term" value="F:sigma factor activity"/>
    <property type="evidence" value="ECO:0007669"/>
    <property type="project" value="UniProtKB-KW"/>
</dbReference>
<feature type="region of interest" description="Disordered" evidence="5">
    <location>
        <begin position="162"/>
        <end position="196"/>
    </location>
</feature>
<reference evidence="8 9" key="1">
    <citation type="submission" date="2018-06" db="EMBL/GenBank/DDBJ databases">
        <authorList>
            <consortium name="Pathogen Informatics"/>
            <person name="Doyle S."/>
        </authorList>
    </citation>
    <scope>NUCLEOTIDE SEQUENCE [LARGE SCALE GENOMIC DNA]</scope>
    <source>
        <strain evidence="8 9">NCTC13160</strain>
    </source>
</reference>
<gene>
    <name evidence="8" type="primary">rpoE_1</name>
    <name evidence="8" type="ORF">NCTC13160_01891</name>
</gene>
<evidence type="ECO:0000256" key="5">
    <source>
        <dbReference type="SAM" id="MobiDB-lite"/>
    </source>
</evidence>
<dbReference type="Gene3D" id="1.10.10.10">
    <property type="entry name" value="Winged helix-like DNA-binding domain superfamily/Winged helix DNA-binding domain"/>
    <property type="match status" value="1"/>
</dbReference>
<dbReference type="InterPro" id="IPR036388">
    <property type="entry name" value="WH-like_DNA-bd_sf"/>
</dbReference>
<sequence>MTAQDLPSLLPDLLPRLWAFALRISGDRHDAEDLVQRACVHALERTHQWQPGTSALSWMYRIVHTTWINEIRARRVRSRGSLAWEDADVETVPDLHASTPEDLASYRQVFGAVDRLPEAQRLVMLLVAVEGMSYHEAALVLDVPVGTVMSRLSRARRAIGEQFRQSGEHGRHAPDAGASGSSRSSGPTFGAREEDA</sequence>
<organism evidence="8 9">
    <name type="scientific">Pandoraea pnomenusa</name>
    <dbReference type="NCBI Taxonomy" id="93220"/>
    <lineage>
        <taxon>Bacteria</taxon>
        <taxon>Pseudomonadati</taxon>
        <taxon>Pseudomonadota</taxon>
        <taxon>Betaproteobacteria</taxon>
        <taxon>Burkholderiales</taxon>
        <taxon>Burkholderiaceae</taxon>
        <taxon>Pandoraea</taxon>
    </lineage>
</organism>
<dbReference type="Pfam" id="PF08281">
    <property type="entry name" value="Sigma70_r4_2"/>
    <property type="match status" value="1"/>
</dbReference>
<evidence type="ECO:0000256" key="1">
    <source>
        <dbReference type="ARBA" id="ARBA00010641"/>
    </source>
</evidence>
<dbReference type="PANTHER" id="PTHR43133">
    <property type="entry name" value="RNA POLYMERASE ECF-TYPE SIGMA FACTO"/>
    <property type="match status" value="1"/>
</dbReference>
<evidence type="ECO:0000259" key="7">
    <source>
        <dbReference type="Pfam" id="PF08281"/>
    </source>
</evidence>
<protein>
    <submittedName>
        <fullName evidence="8">Sigma-24</fullName>
    </submittedName>
</protein>
<keyword evidence="2" id="KW-0805">Transcription regulation</keyword>
<comment type="similarity">
    <text evidence="1">Belongs to the sigma-70 factor family. ECF subfamily.</text>
</comment>
<dbReference type="SUPFAM" id="SSF88659">
    <property type="entry name" value="Sigma3 and sigma4 domains of RNA polymerase sigma factors"/>
    <property type="match status" value="1"/>
</dbReference>
<dbReference type="Gene3D" id="1.10.1740.10">
    <property type="match status" value="1"/>
</dbReference>
<dbReference type="GO" id="GO:0006352">
    <property type="term" value="P:DNA-templated transcription initiation"/>
    <property type="evidence" value="ECO:0007669"/>
    <property type="project" value="InterPro"/>
</dbReference>
<feature type="domain" description="RNA polymerase sigma-70 region 2" evidence="6">
    <location>
        <begin position="13"/>
        <end position="75"/>
    </location>
</feature>
<evidence type="ECO:0000256" key="2">
    <source>
        <dbReference type="ARBA" id="ARBA00023015"/>
    </source>
</evidence>
<accession>A0A378YLG5</accession>
<dbReference type="InterPro" id="IPR014284">
    <property type="entry name" value="RNA_pol_sigma-70_dom"/>
</dbReference>
<name>A0A378YLG5_9BURK</name>
<dbReference type="STRING" id="93220.A6P55_06985"/>
<dbReference type="KEGG" id="ppnm:LV28_09645"/>
<dbReference type="PANTHER" id="PTHR43133:SF25">
    <property type="entry name" value="RNA POLYMERASE SIGMA FACTOR RFAY-RELATED"/>
    <property type="match status" value="1"/>
</dbReference>
<dbReference type="RefSeq" id="WP_038618634.1">
    <property type="nucleotide sequence ID" value="NZ_CP009553.3"/>
</dbReference>
<dbReference type="OrthoDB" id="9797134at2"/>
<evidence type="ECO:0000256" key="3">
    <source>
        <dbReference type="ARBA" id="ARBA00023082"/>
    </source>
</evidence>
<evidence type="ECO:0000313" key="9">
    <source>
        <dbReference type="Proteomes" id="UP000254573"/>
    </source>
</evidence>
<dbReference type="InterPro" id="IPR013324">
    <property type="entry name" value="RNA_pol_sigma_r3/r4-like"/>
</dbReference>
<dbReference type="GO" id="GO:0003677">
    <property type="term" value="F:DNA binding"/>
    <property type="evidence" value="ECO:0007669"/>
    <property type="project" value="InterPro"/>
</dbReference>
<dbReference type="NCBIfam" id="TIGR02937">
    <property type="entry name" value="sigma70-ECF"/>
    <property type="match status" value="1"/>
</dbReference>
<keyword evidence="3" id="KW-0731">Sigma factor</keyword>
<evidence type="ECO:0000259" key="6">
    <source>
        <dbReference type="Pfam" id="PF04542"/>
    </source>
</evidence>
<proteinExistence type="inferred from homology"/>
<evidence type="ECO:0000256" key="4">
    <source>
        <dbReference type="ARBA" id="ARBA00023163"/>
    </source>
</evidence>
<dbReference type="InterPro" id="IPR039425">
    <property type="entry name" value="RNA_pol_sigma-70-like"/>
</dbReference>
<feature type="compositionally biased region" description="Low complexity" evidence="5">
    <location>
        <begin position="176"/>
        <end position="186"/>
    </location>
</feature>
<dbReference type="Pfam" id="PF04542">
    <property type="entry name" value="Sigma70_r2"/>
    <property type="match status" value="1"/>
</dbReference>
<dbReference type="InterPro" id="IPR013325">
    <property type="entry name" value="RNA_pol_sigma_r2"/>
</dbReference>
<feature type="domain" description="RNA polymerase sigma factor 70 region 4 type 2" evidence="7">
    <location>
        <begin position="112"/>
        <end position="158"/>
    </location>
</feature>
<evidence type="ECO:0000313" key="8">
    <source>
        <dbReference type="EMBL" id="SUA77337.1"/>
    </source>
</evidence>
<dbReference type="EMBL" id="UGSG01000001">
    <property type="protein sequence ID" value="SUA77337.1"/>
    <property type="molecule type" value="Genomic_DNA"/>
</dbReference>
<dbReference type="InterPro" id="IPR013249">
    <property type="entry name" value="RNA_pol_sigma70_r4_t2"/>
</dbReference>
<dbReference type="InterPro" id="IPR007627">
    <property type="entry name" value="RNA_pol_sigma70_r2"/>
</dbReference>
<dbReference type="SUPFAM" id="SSF88946">
    <property type="entry name" value="Sigma2 domain of RNA polymerase sigma factors"/>
    <property type="match status" value="1"/>
</dbReference>
<dbReference type="CDD" id="cd06171">
    <property type="entry name" value="Sigma70_r4"/>
    <property type="match status" value="1"/>
</dbReference>
<dbReference type="AlphaFoldDB" id="A0A378YLG5"/>